<feature type="compositionally biased region" description="Low complexity" evidence="2">
    <location>
        <begin position="91"/>
        <end position="109"/>
    </location>
</feature>
<dbReference type="PANTHER" id="PTHR24110:SF3">
    <property type="entry name" value="CENTROSOMAL PROTEIN OF 78 KDA"/>
    <property type="match status" value="1"/>
</dbReference>
<reference evidence="3 4" key="1">
    <citation type="journal article" date="2018" name="BMC Genomics">
        <title>The genome of Naegleria lovaniensis, the basis for a comparative approach to unravel pathogenicity factors of the human pathogenic amoeba N. fowleri.</title>
        <authorList>
            <person name="Liechti N."/>
            <person name="Schurch N."/>
            <person name="Bruggmann R."/>
            <person name="Wittwer M."/>
        </authorList>
    </citation>
    <scope>NUCLEOTIDE SEQUENCE [LARGE SCALE GENOMIC DNA]</scope>
    <source>
        <strain evidence="3 4">ATCC 30569</strain>
    </source>
</reference>
<accession>A0AA88KF82</accession>
<evidence type="ECO:0000313" key="3">
    <source>
        <dbReference type="EMBL" id="KAG2373851.1"/>
    </source>
</evidence>
<dbReference type="InterPro" id="IPR032675">
    <property type="entry name" value="LRR_dom_sf"/>
</dbReference>
<evidence type="ECO:0000256" key="2">
    <source>
        <dbReference type="SAM" id="MobiDB-lite"/>
    </source>
</evidence>
<sequence length="701" mass="78753">MQNNHSRNIRGGIVSEAHHQPPHQRVVFISASSSNQNGSSGIEHSHKTQHGMIQPHQNHPSPFLNVAQPMIHSGLRPNHHPQRPMSAGHFRSQQQRQPPSSSSPNVQNRMPLRPVSATSPNINKIPFQLGGAESGAQPTKRTGKKQFPSGAASLASTETKTTTSNDPTETLTMSSSAVRTSKSDLDKPFHTLYSAYCRRVRLEPLDFIVMNSLSRAMFEVDLDLIPQEHWRKCLVALKNSRHHFHIIRLAWGQSNYVRDFSTLSKASKGAASSSPSLLSIKESMMIHQMRNANQLERKTSSRSINLVDPLEPADTLKLARILTPCCSGLLSKLELIGIPLTKQCTSFMQKGLLEASNSLRTLSLKNTALGDEAFKDIGSILTSFVKLSKVQLSGCCLSDDSAQYIINMMRERENQKSHEAWLYSLRGEEECLDTVEDLVALDMSNNFFSDSTAKALAQILCEENTLKKFSEKFESHKLFSNFFDTHEFIFNRTSKRNSKPKPTNSHSNNSKNKKSSSKKLKLPKNKQAPTDSPHVDFSPRSQETDDSGYESCTGRMEGNENRQTPTEEELKKQEERSEKTLRLKRESELINMQIDFNKMNEQMVKLQKEKVENETKISSQESTLTELQQAVVQLTQLVKDLQSEKQSISQQLADATQKLDQLCKKRAPFCADIHVSNHSSSVLNEDIASRLTEIFSKSVNK</sequence>
<gene>
    <name evidence="3" type="ORF">C9374_011736</name>
</gene>
<feature type="compositionally biased region" description="Basic residues" evidence="2">
    <location>
        <begin position="511"/>
        <end position="524"/>
    </location>
</feature>
<dbReference type="AlphaFoldDB" id="A0AA88KF82"/>
<dbReference type="GeneID" id="68104190"/>
<organism evidence="3 4">
    <name type="scientific">Naegleria lovaniensis</name>
    <name type="common">Amoeba</name>
    <dbReference type="NCBI Taxonomy" id="51637"/>
    <lineage>
        <taxon>Eukaryota</taxon>
        <taxon>Discoba</taxon>
        <taxon>Heterolobosea</taxon>
        <taxon>Tetramitia</taxon>
        <taxon>Eutetramitia</taxon>
        <taxon>Vahlkampfiidae</taxon>
        <taxon>Naegleria</taxon>
    </lineage>
</organism>
<protein>
    <submittedName>
        <fullName evidence="3">Uncharacterized protein</fullName>
    </submittedName>
</protein>
<feature type="region of interest" description="Disordered" evidence="2">
    <location>
        <begin position="33"/>
        <end position="180"/>
    </location>
</feature>
<keyword evidence="1" id="KW-0175">Coiled coil</keyword>
<feature type="region of interest" description="Disordered" evidence="2">
    <location>
        <begin position="493"/>
        <end position="578"/>
    </location>
</feature>
<dbReference type="RefSeq" id="XP_044543025.1">
    <property type="nucleotide sequence ID" value="XM_044687424.1"/>
</dbReference>
<evidence type="ECO:0000256" key="1">
    <source>
        <dbReference type="SAM" id="Coils"/>
    </source>
</evidence>
<dbReference type="SMART" id="SM00368">
    <property type="entry name" value="LRR_RI"/>
    <property type="match status" value="3"/>
</dbReference>
<dbReference type="PANTHER" id="PTHR24110">
    <property type="entry name" value="CENTROSOMAL PROTEIN OF 78 KDA"/>
    <property type="match status" value="1"/>
</dbReference>
<keyword evidence="4" id="KW-1185">Reference proteome</keyword>
<dbReference type="EMBL" id="PYSW02000050">
    <property type="protein sequence ID" value="KAG2373851.1"/>
    <property type="molecule type" value="Genomic_DNA"/>
</dbReference>
<dbReference type="Proteomes" id="UP000816034">
    <property type="component" value="Unassembled WGS sequence"/>
</dbReference>
<feature type="compositionally biased region" description="Polar residues" evidence="2">
    <location>
        <begin position="154"/>
        <end position="180"/>
    </location>
</feature>
<feature type="compositionally biased region" description="Basic and acidic residues" evidence="2">
    <location>
        <begin position="568"/>
        <end position="578"/>
    </location>
</feature>
<name>A0AA88KF82_NAELO</name>
<comment type="caution">
    <text evidence="3">The sequence shown here is derived from an EMBL/GenBank/DDBJ whole genome shotgun (WGS) entry which is preliminary data.</text>
</comment>
<dbReference type="Gene3D" id="3.80.10.10">
    <property type="entry name" value="Ribonuclease Inhibitor"/>
    <property type="match status" value="1"/>
</dbReference>
<feature type="coiled-coil region" evidence="1">
    <location>
        <begin position="589"/>
        <end position="665"/>
    </location>
</feature>
<evidence type="ECO:0000313" key="4">
    <source>
        <dbReference type="Proteomes" id="UP000816034"/>
    </source>
</evidence>
<dbReference type="SUPFAM" id="SSF52047">
    <property type="entry name" value="RNI-like"/>
    <property type="match status" value="1"/>
</dbReference>
<feature type="compositionally biased region" description="Low complexity" evidence="2">
    <location>
        <begin position="500"/>
        <end position="510"/>
    </location>
</feature>
<feature type="region of interest" description="Disordered" evidence="2">
    <location>
        <begin position="1"/>
        <end position="21"/>
    </location>
</feature>
<dbReference type="SUPFAM" id="SSF90257">
    <property type="entry name" value="Myosin rod fragments"/>
    <property type="match status" value="1"/>
</dbReference>
<proteinExistence type="predicted"/>